<dbReference type="InterPro" id="IPR020845">
    <property type="entry name" value="AMP-binding_CS"/>
</dbReference>
<gene>
    <name evidence="6" type="ORF">CTER_0854</name>
</gene>
<comment type="similarity">
    <text evidence="1">Belongs to the ATP-dependent AMP-binding enzyme family.</text>
</comment>
<dbReference type="Pfam" id="PF00501">
    <property type="entry name" value="AMP-binding"/>
    <property type="match status" value="1"/>
</dbReference>
<feature type="domain" description="AMP-binding enzyme C-terminal" evidence="5">
    <location>
        <begin position="443"/>
        <end position="518"/>
    </location>
</feature>
<protein>
    <submittedName>
        <fullName evidence="6">Aryl acid activating protein</fullName>
        <ecNumber evidence="6">2.7.7.58</ecNumber>
    </submittedName>
</protein>
<keyword evidence="3" id="KW-1133">Transmembrane helix</keyword>
<evidence type="ECO:0000256" key="3">
    <source>
        <dbReference type="SAM" id="Phobius"/>
    </source>
</evidence>
<dbReference type="InterPro" id="IPR045851">
    <property type="entry name" value="AMP-bd_C_sf"/>
</dbReference>
<dbReference type="InterPro" id="IPR025110">
    <property type="entry name" value="AMP-bd_C"/>
</dbReference>
<dbReference type="PATRIC" id="fig|1195236.3.peg.1147"/>
<keyword evidence="7" id="KW-1185">Reference proteome</keyword>
<dbReference type="GO" id="GO:0016877">
    <property type="term" value="F:ligase activity, forming carbon-sulfur bonds"/>
    <property type="evidence" value="ECO:0007669"/>
    <property type="project" value="UniProtKB-ARBA"/>
</dbReference>
<keyword evidence="3" id="KW-0812">Transmembrane</keyword>
<keyword evidence="6" id="KW-0548">Nucleotidyltransferase</keyword>
<evidence type="ECO:0000259" key="5">
    <source>
        <dbReference type="Pfam" id="PF13193"/>
    </source>
</evidence>
<evidence type="ECO:0000259" key="4">
    <source>
        <dbReference type="Pfam" id="PF00501"/>
    </source>
</evidence>
<dbReference type="PANTHER" id="PTHR43767:SF10">
    <property type="entry name" value="SURFACTIN SYNTHASE SUBUNIT 1"/>
    <property type="match status" value="1"/>
</dbReference>
<evidence type="ECO:0000256" key="1">
    <source>
        <dbReference type="ARBA" id="ARBA00006432"/>
    </source>
</evidence>
<dbReference type="FunFam" id="3.30.300.30:FF:000008">
    <property type="entry name" value="2,3-dihydroxybenzoate-AMP ligase"/>
    <property type="match status" value="1"/>
</dbReference>
<evidence type="ECO:0000313" key="6">
    <source>
        <dbReference type="EMBL" id="EMS73360.1"/>
    </source>
</evidence>
<dbReference type="InterPro" id="IPR050237">
    <property type="entry name" value="ATP-dep_AMP-bd_enzyme"/>
</dbReference>
<keyword evidence="6" id="KW-0808">Transferase</keyword>
<dbReference type="InterPro" id="IPR000873">
    <property type="entry name" value="AMP-dep_synth/lig_dom"/>
</dbReference>
<dbReference type="AlphaFoldDB" id="S0FMC1"/>
<proteinExistence type="inferred from homology"/>
<dbReference type="Gene3D" id="2.30.38.10">
    <property type="entry name" value="Luciferase, Domain 3"/>
    <property type="match status" value="1"/>
</dbReference>
<dbReference type="Pfam" id="PF13193">
    <property type="entry name" value="AMP-binding_C"/>
    <property type="match status" value="1"/>
</dbReference>
<organism evidence="6 7">
    <name type="scientific">Ruminiclostridium cellobioparum subsp. termitidis CT1112</name>
    <dbReference type="NCBI Taxonomy" id="1195236"/>
    <lineage>
        <taxon>Bacteria</taxon>
        <taxon>Bacillati</taxon>
        <taxon>Bacillota</taxon>
        <taxon>Clostridia</taxon>
        <taxon>Eubacteriales</taxon>
        <taxon>Oscillospiraceae</taxon>
        <taxon>Ruminiclostridium</taxon>
    </lineage>
</organism>
<dbReference type="Proteomes" id="UP000014155">
    <property type="component" value="Unassembled WGS sequence"/>
</dbReference>
<accession>S0FMC1</accession>
<comment type="caution">
    <text evidence="6">The sequence shown here is derived from an EMBL/GenBank/DDBJ whole genome shotgun (WGS) entry which is preliminary data.</text>
</comment>
<reference evidence="6 7" key="1">
    <citation type="journal article" date="2013" name="Genome Announc.">
        <title>Draft Genome Sequence of the Cellulolytic, Mesophilic, Anaerobic Bacterium Clostridium termitidis Strain CT1112 (DSM 5398).</title>
        <authorList>
            <person name="Lal S."/>
            <person name="Ramachandran U."/>
            <person name="Zhang X."/>
            <person name="Munir R."/>
            <person name="Sparling R."/>
            <person name="Levin D.B."/>
        </authorList>
    </citation>
    <scope>NUCLEOTIDE SEQUENCE [LARGE SCALE GENOMIC DNA]</scope>
    <source>
        <strain evidence="6 7">CT1112</strain>
    </source>
</reference>
<dbReference type="RefSeq" id="WP_004624301.1">
    <property type="nucleotide sequence ID" value="NZ_AORV01000021.1"/>
</dbReference>
<dbReference type="EMBL" id="AORV01000021">
    <property type="protein sequence ID" value="EMS73360.1"/>
    <property type="molecule type" value="Genomic_DNA"/>
</dbReference>
<keyword evidence="3" id="KW-0472">Membrane</keyword>
<dbReference type="SUPFAM" id="SSF56801">
    <property type="entry name" value="Acetyl-CoA synthetase-like"/>
    <property type="match status" value="1"/>
</dbReference>
<dbReference type="GO" id="GO:0016779">
    <property type="term" value="F:nucleotidyltransferase activity"/>
    <property type="evidence" value="ECO:0007669"/>
    <property type="project" value="UniProtKB-KW"/>
</dbReference>
<feature type="transmembrane region" description="Helical" evidence="3">
    <location>
        <begin position="84"/>
        <end position="104"/>
    </location>
</feature>
<dbReference type="STRING" id="1195236.CTER_0854"/>
<sequence>MNMQTKNKLEQFYRENVWEPVALGQALSLWSQQYRDNTAVTENGRQLTYGQLEIESGKIAQGFRCYGFKKGDKVVLQIPNSIEFIVIIFALFKAGIIPVMALPAQRKTEIKGIMEKSGARGYIIKDKYLGFDYKEMAREIVNKPEMDLKIIVIGHNDEFTSLKELKADRELYETVAMDHAEVGLFLLSGGTTGVPKLIPRRHTDYIYVAKQTAERCKLSQNSVYLAALPMAHNFPLGCPGVMGTLSAGGKIVICNVTSPDEIIPLIEEERVTITGLVPAMASMCIEFLELGEEYDLSSLEVIHVGGSVLDPYLAEKVEKTFNCKLQQIFGIAEGLICCTGLNDSDYARYHTQGRPISQYDEVLIVDEKGEEVPDGEYGELIVRGPYTIYGYYNLEEVNKVCISEECYFKTGDKARRLKDGNYQVAGRLTEMINRAGEKITPSEIEELLLKNELIEEVQVVGIKDKLLGERICAFILDDTKRMTLKDIRNYLIDRDVAAFKLPDQIVFVNSWPLTGVGKIDRNKLRELADGNL</sequence>
<name>S0FMC1_RUMCE</name>
<dbReference type="Gene3D" id="3.30.300.30">
    <property type="match status" value="1"/>
</dbReference>
<keyword evidence="2" id="KW-0436">Ligase</keyword>
<dbReference type="PROSITE" id="PS00455">
    <property type="entry name" value="AMP_BINDING"/>
    <property type="match status" value="1"/>
</dbReference>
<feature type="domain" description="AMP-dependent synthetase/ligase" evidence="4">
    <location>
        <begin position="30"/>
        <end position="392"/>
    </location>
</feature>
<dbReference type="eggNOG" id="COG1021">
    <property type="taxonomic scope" value="Bacteria"/>
</dbReference>
<evidence type="ECO:0000313" key="7">
    <source>
        <dbReference type="Proteomes" id="UP000014155"/>
    </source>
</evidence>
<evidence type="ECO:0000256" key="2">
    <source>
        <dbReference type="ARBA" id="ARBA00022598"/>
    </source>
</evidence>
<dbReference type="Gene3D" id="3.40.50.980">
    <property type="match status" value="2"/>
</dbReference>
<dbReference type="EC" id="2.7.7.58" evidence="6"/>
<dbReference type="PANTHER" id="PTHR43767">
    <property type="entry name" value="LONG-CHAIN-FATTY-ACID--COA LIGASE"/>
    <property type="match status" value="1"/>
</dbReference>